<feature type="domain" description="Histidine kinase" evidence="13">
    <location>
        <begin position="469"/>
        <end position="573"/>
    </location>
</feature>
<evidence type="ECO:0000256" key="4">
    <source>
        <dbReference type="ARBA" id="ARBA00022475"/>
    </source>
</evidence>
<evidence type="ECO:0000313" key="15">
    <source>
        <dbReference type="EMBL" id="MFC7150781.1"/>
    </source>
</evidence>
<evidence type="ECO:0000256" key="2">
    <source>
        <dbReference type="ARBA" id="ARBA00004651"/>
    </source>
</evidence>
<sequence length="582" mass="65344">MKIRTKIIASTVLVVSLSLIVSGFFIYDYAKGIIREQSIKDSRTKLAQISFQLKKIQEQVVKTAEYIVSDEEMTELIYAPPSASVEENYFRKQAVQEKLGRFVALSNFILNVVIAPPNGETYSNYAGYEDYFAEYLKQDWFLKMKGVRNGYSEPHPFFFISGNRQAFSYVVKYRPIGQNAAEESYLVIDIAYSELANVFLQSARDFEQIELFTGADELLHASNGSLPEPDRVFMAEALASGETFAEDGKRIVLTEEAMNQGWRQAALLSKSKLFEKINRVFFFYLVIIATGIVVTLIVMLPIIVNLTKPLIRLTNAMKRVAVGDLGTSVRIRSGDELEILGSGFNRMVEDLKGLMETSVRNEAVKRQMQIDLLMAQINPHFLYNTLNTVIYLSHAGRGGEAAEVTQALIAILQDTIKTGEGAVRAPLAEEKRIVDKYAVIQQTRYPGRFRLDWEIEDELLGRSVPRMALQPLVENAIVHGIIPSDREEGTIVVRAYRDGERFCLEVEDNGRGMDVPEEEWTVRVGQGPERTRGIGLSNIRERLKTHFGASARLEALGEPGQGTLVRIALPWSETEEAGGETP</sequence>
<dbReference type="PANTHER" id="PTHR34220">
    <property type="entry name" value="SENSOR HISTIDINE KINASE YPDA"/>
    <property type="match status" value="1"/>
</dbReference>
<comment type="caution">
    <text evidence="15">The sequence shown here is derived from an EMBL/GenBank/DDBJ whole genome shotgun (WGS) entry which is preliminary data.</text>
</comment>
<dbReference type="InterPro" id="IPR003660">
    <property type="entry name" value="HAMP_dom"/>
</dbReference>
<dbReference type="CDD" id="cd06225">
    <property type="entry name" value="HAMP"/>
    <property type="match status" value="1"/>
</dbReference>
<keyword evidence="7" id="KW-0547">Nucleotide-binding</keyword>
<feature type="transmembrane region" description="Helical" evidence="12">
    <location>
        <begin position="281"/>
        <end position="304"/>
    </location>
</feature>
<evidence type="ECO:0000256" key="8">
    <source>
        <dbReference type="ARBA" id="ARBA00022777"/>
    </source>
</evidence>
<dbReference type="SUPFAM" id="SSF55874">
    <property type="entry name" value="ATPase domain of HSP90 chaperone/DNA topoisomerase II/histidine kinase"/>
    <property type="match status" value="1"/>
</dbReference>
<comment type="subcellular location">
    <subcellularLocation>
        <location evidence="2">Cell membrane</location>
        <topology evidence="2">Multi-pass membrane protein</topology>
    </subcellularLocation>
</comment>
<dbReference type="InterPro" id="IPR036890">
    <property type="entry name" value="HATPase_C_sf"/>
</dbReference>
<evidence type="ECO:0000256" key="10">
    <source>
        <dbReference type="ARBA" id="ARBA00023012"/>
    </source>
</evidence>
<evidence type="ECO:0000259" key="14">
    <source>
        <dbReference type="PROSITE" id="PS50885"/>
    </source>
</evidence>
<dbReference type="Pfam" id="PF00672">
    <property type="entry name" value="HAMP"/>
    <property type="match status" value="1"/>
</dbReference>
<gene>
    <name evidence="15" type="ORF">ACFQMJ_19790</name>
</gene>
<keyword evidence="11 12" id="KW-0472">Membrane</keyword>
<dbReference type="SUPFAM" id="SSF158472">
    <property type="entry name" value="HAMP domain-like"/>
    <property type="match status" value="1"/>
</dbReference>
<organism evidence="15 16">
    <name type="scientific">Cohnella cellulosilytica</name>
    <dbReference type="NCBI Taxonomy" id="986710"/>
    <lineage>
        <taxon>Bacteria</taxon>
        <taxon>Bacillati</taxon>
        <taxon>Bacillota</taxon>
        <taxon>Bacilli</taxon>
        <taxon>Bacillales</taxon>
        <taxon>Paenibacillaceae</taxon>
        <taxon>Cohnella</taxon>
    </lineage>
</organism>
<evidence type="ECO:0000256" key="1">
    <source>
        <dbReference type="ARBA" id="ARBA00000085"/>
    </source>
</evidence>
<evidence type="ECO:0000256" key="3">
    <source>
        <dbReference type="ARBA" id="ARBA00012438"/>
    </source>
</evidence>
<dbReference type="InterPro" id="IPR010559">
    <property type="entry name" value="Sig_transdc_His_kin_internal"/>
</dbReference>
<dbReference type="InterPro" id="IPR003594">
    <property type="entry name" value="HATPase_dom"/>
</dbReference>
<protein>
    <recommendedName>
        <fullName evidence="3">histidine kinase</fullName>
        <ecNumber evidence="3">2.7.13.3</ecNumber>
    </recommendedName>
</protein>
<evidence type="ECO:0000313" key="16">
    <source>
        <dbReference type="Proteomes" id="UP001596378"/>
    </source>
</evidence>
<dbReference type="Proteomes" id="UP001596378">
    <property type="component" value="Unassembled WGS sequence"/>
</dbReference>
<comment type="catalytic activity">
    <reaction evidence="1">
        <text>ATP + protein L-histidine = ADP + protein N-phospho-L-histidine.</text>
        <dbReference type="EC" id="2.7.13.3"/>
    </reaction>
</comment>
<keyword evidence="12" id="KW-0812">Transmembrane</keyword>
<evidence type="ECO:0000256" key="12">
    <source>
        <dbReference type="SAM" id="Phobius"/>
    </source>
</evidence>
<reference evidence="16" key="1">
    <citation type="journal article" date="2019" name="Int. J. Syst. Evol. Microbiol.">
        <title>The Global Catalogue of Microorganisms (GCM) 10K type strain sequencing project: providing services to taxonomists for standard genome sequencing and annotation.</title>
        <authorList>
            <consortium name="The Broad Institute Genomics Platform"/>
            <consortium name="The Broad Institute Genome Sequencing Center for Infectious Disease"/>
            <person name="Wu L."/>
            <person name="Ma J."/>
        </authorList>
    </citation>
    <scope>NUCLEOTIDE SEQUENCE [LARGE SCALE GENOMIC DNA]</scope>
    <source>
        <strain evidence="16">KCTC 12907</strain>
    </source>
</reference>
<evidence type="ECO:0000259" key="13">
    <source>
        <dbReference type="PROSITE" id="PS50109"/>
    </source>
</evidence>
<evidence type="ECO:0000256" key="7">
    <source>
        <dbReference type="ARBA" id="ARBA00022741"/>
    </source>
</evidence>
<keyword evidence="10" id="KW-0902">Two-component regulatory system</keyword>
<dbReference type="PANTHER" id="PTHR34220:SF7">
    <property type="entry name" value="SENSOR HISTIDINE KINASE YPDA"/>
    <property type="match status" value="1"/>
</dbReference>
<dbReference type="SMART" id="SM00304">
    <property type="entry name" value="HAMP"/>
    <property type="match status" value="1"/>
</dbReference>
<dbReference type="PRINTS" id="PR00344">
    <property type="entry name" value="BCTRLSENSOR"/>
</dbReference>
<evidence type="ECO:0000256" key="9">
    <source>
        <dbReference type="ARBA" id="ARBA00022840"/>
    </source>
</evidence>
<keyword evidence="5" id="KW-0597">Phosphoprotein</keyword>
<dbReference type="GO" id="GO:0004673">
    <property type="term" value="F:protein histidine kinase activity"/>
    <property type="evidence" value="ECO:0007669"/>
    <property type="project" value="UniProtKB-EC"/>
</dbReference>
<dbReference type="EC" id="2.7.13.3" evidence="3"/>
<proteinExistence type="predicted"/>
<dbReference type="Gene3D" id="3.30.565.10">
    <property type="entry name" value="Histidine kinase-like ATPase, C-terminal domain"/>
    <property type="match status" value="1"/>
</dbReference>
<keyword evidence="9" id="KW-0067">ATP-binding</keyword>
<dbReference type="PROSITE" id="PS50885">
    <property type="entry name" value="HAMP"/>
    <property type="match status" value="1"/>
</dbReference>
<feature type="domain" description="HAMP" evidence="14">
    <location>
        <begin position="304"/>
        <end position="356"/>
    </location>
</feature>
<dbReference type="Gene3D" id="6.10.340.10">
    <property type="match status" value="1"/>
</dbReference>
<dbReference type="Pfam" id="PF02518">
    <property type="entry name" value="HATPase_c"/>
    <property type="match status" value="1"/>
</dbReference>
<dbReference type="Pfam" id="PF06580">
    <property type="entry name" value="His_kinase"/>
    <property type="match status" value="1"/>
</dbReference>
<evidence type="ECO:0000256" key="6">
    <source>
        <dbReference type="ARBA" id="ARBA00022679"/>
    </source>
</evidence>
<dbReference type="InterPro" id="IPR005467">
    <property type="entry name" value="His_kinase_dom"/>
</dbReference>
<dbReference type="InterPro" id="IPR050640">
    <property type="entry name" value="Bact_2-comp_sensor_kinase"/>
</dbReference>
<evidence type="ECO:0000256" key="11">
    <source>
        <dbReference type="ARBA" id="ARBA00023136"/>
    </source>
</evidence>
<evidence type="ECO:0000256" key="5">
    <source>
        <dbReference type="ARBA" id="ARBA00022553"/>
    </source>
</evidence>
<dbReference type="PROSITE" id="PS50109">
    <property type="entry name" value="HIS_KIN"/>
    <property type="match status" value="1"/>
</dbReference>
<keyword evidence="16" id="KW-1185">Reference proteome</keyword>
<keyword evidence="6 15" id="KW-0808">Transferase</keyword>
<dbReference type="EMBL" id="JBHTAI010000012">
    <property type="protein sequence ID" value="MFC7150781.1"/>
    <property type="molecule type" value="Genomic_DNA"/>
</dbReference>
<accession>A0ABW2FF91</accession>
<dbReference type="InterPro" id="IPR004358">
    <property type="entry name" value="Sig_transdc_His_kin-like_C"/>
</dbReference>
<keyword evidence="12" id="KW-1133">Transmembrane helix</keyword>
<feature type="transmembrane region" description="Helical" evidence="12">
    <location>
        <begin position="7"/>
        <end position="27"/>
    </location>
</feature>
<dbReference type="SMART" id="SM00387">
    <property type="entry name" value="HATPase_c"/>
    <property type="match status" value="1"/>
</dbReference>
<keyword evidence="8 15" id="KW-0418">Kinase</keyword>
<keyword evidence="4" id="KW-1003">Cell membrane</keyword>
<name>A0ABW2FF91_9BACL</name>